<sequence length="237" mass="26953">MSNDKPHIPRESLMTHKERNIAVSKDPDSDEDGICSEHTEDFLIIEIQSTLERSLRRGHSRDNLVLELNSLKHAYNIPIDDLHFLLVKAIISMSLAEAGLPVDLDDSQESFKKAKKDFISAFKRIMESDGLVCSMLSYYLRGSPVAGSDTHVSRDAERLYLQALEDSACHDSLVLDSGLLLIHYLYEAELISEPTIRWWLVNSPLLLDDDVAVKTSNLRTRLEPFIRWLDEAEEDDS</sequence>
<dbReference type="GO" id="GO:0003743">
    <property type="term" value="F:translation initiation factor activity"/>
    <property type="evidence" value="ECO:0007669"/>
    <property type="project" value="TreeGrafter"/>
</dbReference>
<dbReference type="GO" id="GO:0031369">
    <property type="term" value="F:translation initiation factor binding"/>
    <property type="evidence" value="ECO:0007669"/>
    <property type="project" value="InterPro"/>
</dbReference>
<keyword evidence="4" id="KW-1185">Reference proteome</keyword>
<dbReference type="PROSITE" id="PS51363">
    <property type="entry name" value="W2"/>
    <property type="match status" value="1"/>
</dbReference>
<dbReference type="Gene3D" id="1.25.40.180">
    <property type="match status" value="1"/>
</dbReference>
<evidence type="ECO:0000259" key="2">
    <source>
        <dbReference type="PROSITE" id="PS51363"/>
    </source>
</evidence>
<evidence type="ECO:0000313" key="4">
    <source>
        <dbReference type="Proteomes" id="UP000784294"/>
    </source>
</evidence>
<dbReference type="PANTHER" id="PTHR45887">
    <property type="entry name" value="TRANSLATION INITIATION FACTOR EIF-2B SUBUNIT EPSILON"/>
    <property type="match status" value="1"/>
</dbReference>
<dbReference type="OrthoDB" id="6284632at2759"/>
<dbReference type="Pfam" id="PF02020">
    <property type="entry name" value="W2"/>
    <property type="match status" value="1"/>
</dbReference>
<feature type="region of interest" description="Disordered" evidence="1">
    <location>
        <begin position="1"/>
        <end position="32"/>
    </location>
</feature>
<gene>
    <name evidence="3" type="ORF">PXEA_LOCUS1288</name>
</gene>
<evidence type="ECO:0000313" key="3">
    <source>
        <dbReference type="EMBL" id="VEL07848.1"/>
    </source>
</evidence>
<dbReference type="CDD" id="cd11558">
    <property type="entry name" value="W2_eIF2B_epsilon"/>
    <property type="match status" value="1"/>
</dbReference>
<organism evidence="3 4">
    <name type="scientific">Protopolystoma xenopodis</name>
    <dbReference type="NCBI Taxonomy" id="117903"/>
    <lineage>
        <taxon>Eukaryota</taxon>
        <taxon>Metazoa</taxon>
        <taxon>Spiralia</taxon>
        <taxon>Lophotrochozoa</taxon>
        <taxon>Platyhelminthes</taxon>
        <taxon>Monogenea</taxon>
        <taxon>Polyopisthocotylea</taxon>
        <taxon>Polystomatidea</taxon>
        <taxon>Polystomatidae</taxon>
        <taxon>Protopolystoma</taxon>
    </lineage>
</organism>
<name>A0A3S4ZNK2_9PLAT</name>
<feature type="domain" description="W2" evidence="2">
    <location>
        <begin position="36"/>
        <end position="237"/>
    </location>
</feature>
<feature type="compositionally biased region" description="Basic and acidic residues" evidence="1">
    <location>
        <begin position="1"/>
        <end position="20"/>
    </location>
</feature>
<dbReference type="PANTHER" id="PTHR45887:SF1">
    <property type="entry name" value="TRANSLATION INITIATION FACTOR EIF-2B SUBUNIT EPSILON"/>
    <property type="match status" value="1"/>
</dbReference>
<reference evidence="3" key="1">
    <citation type="submission" date="2018-11" db="EMBL/GenBank/DDBJ databases">
        <authorList>
            <consortium name="Pathogen Informatics"/>
        </authorList>
    </citation>
    <scope>NUCLEOTIDE SEQUENCE</scope>
</reference>
<dbReference type="InterPro" id="IPR016024">
    <property type="entry name" value="ARM-type_fold"/>
</dbReference>
<dbReference type="GO" id="GO:0005851">
    <property type="term" value="C:eukaryotic translation initiation factor 2B complex"/>
    <property type="evidence" value="ECO:0007669"/>
    <property type="project" value="TreeGrafter"/>
</dbReference>
<proteinExistence type="predicted"/>
<dbReference type="InterPro" id="IPR044123">
    <property type="entry name" value="W2_eIF2B_epsilon"/>
</dbReference>
<dbReference type="InterPro" id="IPR003307">
    <property type="entry name" value="W2_domain"/>
</dbReference>
<comment type="caution">
    <text evidence="3">The sequence shown here is derived from an EMBL/GenBank/DDBJ whole genome shotgun (WGS) entry which is preliminary data.</text>
</comment>
<dbReference type="SUPFAM" id="SSF48371">
    <property type="entry name" value="ARM repeat"/>
    <property type="match status" value="1"/>
</dbReference>
<dbReference type="EMBL" id="CAAALY010002582">
    <property type="protein sequence ID" value="VEL07848.1"/>
    <property type="molecule type" value="Genomic_DNA"/>
</dbReference>
<accession>A0A3S4ZNK2</accession>
<dbReference type="Proteomes" id="UP000784294">
    <property type="component" value="Unassembled WGS sequence"/>
</dbReference>
<protein>
    <recommendedName>
        <fullName evidence="2">W2 domain-containing protein</fullName>
    </recommendedName>
</protein>
<evidence type="ECO:0000256" key="1">
    <source>
        <dbReference type="SAM" id="MobiDB-lite"/>
    </source>
</evidence>
<dbReference type="InterPro" id="IPR051956">
    <property type="entry name" value="eIF2B_epsilon"/>
</dbReference>
<dbReference type="AlphaFoldDB" id="A0A3S4ZNK2"/>
<dbReference type="GO" id="GO:0005085">
    <property type="term" value="F:guanyl-nucleotide exchange factor activity"/>
    <property type="evidence" value="ECO:0007669"/>
    <property type="project" value="InterPro"/>
</dbReference>
<dbReference type="SMART" id="SM00515">
    <property type="entry name" value="eIF5C"/>
    <property type="match status" value="1"/>
</dbReference>